<reference evidence="1 2" key="1">
    <citation type="journal article" date="2015" name="PLoS Pathog.">
        <title>Evolution of genome size and complexity in the rhabdoviridae.</title>
        <authorList>
            <person name="Walker P.J."/>
            <person name="Firth C."/>
            <person name="Widen S.G."/>
            <person name="Blasdell K.R."/>
            <person name="Guzman H."/>
            <person name="Wood T.G."/>
            <person name="Paradkar P.N."/>
            <person name="Holmes E.C."/>
            <person name="Tesh R.B."/>
            <person name="Vasilakis N."/>
        </authorList>
    </citation>
    <scope>NUCLEOTIDE SEQUENCE [LARGE SCALE GENOMIC DNA]</scope>
    <source>
        <strain evidence="1 2">733646</strain>
    </source>
</reference>
<proteinExistence type="predicted"/>
<accession>A0A0D3R1V6</accession>
<keyword evidence="2" id="KW-1185">Reference proteome</keyword>
<organism evidence="1 2">
    <name type="scientific">Sripur virus</name>
    <dbReference type="NCBI Taxonomy" id="1620897"/>
    <lineage>
        <taxon>Viruses</taxon>
        <taxon>Riboviria</taxon>
        <taxon>Orthornavirae</taxon>
        <taxon>Negarnaviricota</taxon>
        <taxon>Haploviricotina</taxon>
        <taxon>Monjiviricetes</taxon>
        <taxon>Mononegavirales</taxon>
        <taxon>Rhabdoviridae</taxon>
        <taxon>Alpharhabdovirinae</taxon>
        <taxon>Sripuvirus</taxon>
        <taxon>Sripuvirus sripur</taxon>
    </lineage>
</organism>
<dbReference type="RefSeq" id="YP_009362213.1">
    <property type="nucleotide sequence ID" value="NC_034542.1"/>
</dbReference>
<dbReference type="EMBL" id="KM205023">
    <property type="protein sequence ID" value="AJR28586.1"/>
    <property type="molecule type" value="Viral_cRNA"/>
</dbReference>
<dbReference type="GeneID" id="37627598"/>
<sequence>MKLMRKKHLSMMQLKRKRNLIYSTERVMRMSNKLRTGVLNLRGRKKMKLKNQKRVKMNQVQMKGDMIGSCQNSLEQNCTNIRKKSSVKLSKHCCLKWVLERSKWSSKRKKDSAVCSKKMTVKMRIRMIKHPSKKMKKQAACILLTKPKEEHMKPLHLQLSIRKKERKHSVIKIQDHQLMLMMI</sequence>
<evidence type="ECO:0000313" key="1">
    <source>
        <dbReference type="EMBL" id="AJR28586.1"/>
    </source>
</evidence>
<dbReference type="KEGG" id="vg:37627598"/>
<name>A0A0D3R1V6_9RHAB</name>
<protein>
    <submittedName>
        <fullName evidence="1">Uncharacterized protein</fullName>
    </submittedName>
</protein>
<evidence type="ECO:0000313" key="2">
    <source>
        <dbReference type="Proteomes" id="UP000204558"/>
    </source>
</evidence>
<dbReference type="Proteomes" id="UP000204558">
    <property type="component" value="Segment"/>
</dbReference>